<gene>
    <name evidence="2" type="ORF">DOTSEDRAFT_56035</name>
</gene>
<keyword evidence="3" id="KW-1185">Reference proteome</keyword>
<evidence type="ECO:0000259" key="1">
    <source>
        <dbReference type="Pfam" id="PF00646"/>
    </source>
</evidence>
<dbReference type="Proteomes" id="UP000016933">
    <property type="component" value="Unassembled WGS sequence"/>
</dbReference>
<dbReference type="InterPro" id="IPR036047">
    <property type="entry name" value="F-box-like_dom_sf"/>
</dbReference>
<evidence type="ECO:0000313" key="2">
    <source>
        <dbReference type="EMBL" id="EME40974.1"/>
    </source>
</evidence>
<sequence length="238" mass="26398">MTLWDLNRLLRCDMDNIVLAFDSRLTSSVVRKLMAEEPILGLLRDDGYTDDDCECRNIFSTQHRSSHRSQHPSSTSPTASNIATTYGKKKIKTTNKSNTKPCKKSFAALHAVINTPELLENILLRVPMKDLLLSQRVNKQFKATIDGSGELQQALFFQLALDDGTNCGDHGGNAGGLAVSDLEREHFHKTEDMLADGVKPVSEVLDASWKQAEKCGVFDDDARDDDMAEGEGRRGRLS</sequence>
<accession>N1PFT1</accession>
<reference evidence="2 3" key="2">
    <citation type="journal article" date="2012" name="PLoS Pathog.">
        <title>Diverse lifestyles and strategies of plant pathogenesis encoded in the genomes of eighteen Dothideomycetes fungi.</title>
        <authorList>
            <person name="Ohm R.A."/>
            <person name="Feau N."/>
            <person name="Henrissat B."/>
            <person name="Schoch C.L."/>
            <person name="Horwitz B.A."/>
            <person name="Barry K.W."/>
            <person name="Condon B.J."/>
            <person name="Copeland A.C."/>
            <person name="Dhillon B."/>
            <person name="Glaser F."/>
            <person name="Hesse C.N."/>
            <person name="Kosti I."/>
            <person name="LaButti K."/>
            <person name="Lindquist E.A."/>
            <person name="Lucas S."/>
            <person name="Salamov A.A."/>
            <person name="Bradshaw R.E."/>
            <person name="Ciuffetti L."/>
            <person name="Hamelin R.C."/>
            <person name="Kema G.H.J."/>
            <person name="Lawrence C."/>
            <person name="Scott J.A."/>
            <person name="Spatafora J.W."/>
            <person name="Turgeon B.G."/>
            <person name="de Wit P.J.G.M."/>
            <person name="Zhong S."/>
            <person name="Goodwin S.B."/>
            <person name="Grigoriev I.V."/>
        </authorList>
    </citation>
    <scope>NUCLEOTIDE SEQUENCE [LARGE SCALE GENOMIC DNA]</scope>
    <source>
        <strain evidence="3">NZE10 / CBS 128990</strain>
    </source>
</reference>
<reference evidence="3" key="1">
    <citation type="journal article" date="2012" name="PLoS Genet.">
        <title>The genomes of the fungal plant pathogens Cladosporium fulvum and Dothistroma septosporum reveal adaptation to different hosts and lifestyles but also signatures of common ancestry.</title>
        <authorList>
            <person name="de Wit P.J.G.M."/>
            <person name="van der Burgt A."/>
            <person name="Oekmen B."/>
            <person name="Stergiopoulos I."/>
            <person name="Abd-Elsalam K.A."/>
            <person name="Aerts A.L."/>
            <person name="Bahkali A.H."/>
            <person name="Beenen H.G."/>
            <person name="Chettri P."/>
            <person name="Cox M.P."/>
            <person name="Datema E."/>
            <person name="de Vries R.P."/>
            <person name="Dhillon B."/>
            <person name="Ganley A.R."/>
            <person name="Griffiths S.A."/>
            <person name="Guo Y."/>
            <person name="Hamelin R.C."/>
            <person name="Henrissat B."/>
            <person name="Kabir M.S."/>
            <person name="Jashni M.K."/>
            <person name="Kema G."/>
            <person name="Klaubauf S."/>
            <person name="Lapidus A."/>
            <person name="Levasseur A."/>
            <person name="Lindquist E."/>
            <person name="Mehrabi R."/>
            <person name="Ohm R.A."/>
            <person name="Owen T.J."/>
            <person name="Salamov A."/>
            <person name="Schwelm A."/>
            <person name="Schijlen E."/>
            <person name="Sun H."/>
            <person name="van den Burg H.A."/>
            <person name="van Ham R.C.H.J."/>
            <person name="Zhang S."/>
            <person name="Goodwin S.B."/>
            <person name="Grigoriev I.V."/>
            <person name="Collemare J."/>
            <person name="Bradshaw R.E."/>
        </authorList>
    </citation>
    <scope>NUCLEOTIDE SEQUENCE [LARGE SCALE GENOMIC DNA]</scope>
    <source>
        <strain evidence="3">NZE10 / CBS 128990</strain>
    </source>
</reference>
<feature type="domain" description="F-box" evidence="1">
    <location>
        <begin position="116"/>
        <end position="147"/>
    </location>
</feature>
<dbReference type="EMBL" id="KB446543">
    <property type="protein sequence ID" value="EME40974.1"/>
    <property type="molecule type" value="Genomic_DNA"/>
</dbReference>
<protein>
    <recommendedName>
        <fullName evidence="1">F-box domain-containing protein</fullName>
    </recommendedName>
</protein>
<dbReference type="HOGENOM" id="CLU_1165791_0_0_1"/>
<evidence type="ECO:0000313" key="3">
    <source>
        <dbReference type="Proteomes" id="UP000016933"/>
    </source>
</evidence>
<dbReference type="Pfam" id="PF00646">
    <property type="entry name" value="F-box"/>
    <property type="match status" value="1"/>
</dbReference>
<dbReference type="InterPro" id="IPR001810">
    <property type="entry name" value="F-box_dom"/>
</dbReference>
<dbReference type="SUPFAM" id="SSF81383">
    <property type="entry name" value="F-box domain"/>
    <property type="match status" value="1"/>
</dbReference>
<dbReference type="AlphaFoldDB" id="N1PFT1"/>
<dbReference type="STRING" id="675120.N1PFT1"/>
<organism evidence="2 3">
    <name type="scientific">Dothistroma septosporum (strain NZE10 / CBS 128990)</name>
    <name type="common">Red band needle blight fungus</name>
    <name type="synonym">Mycosphaerella pini</name>
    <dbReference type="NCBI Taxonomy" id="675120"/>
    <lineage>
        <taxon>Eukaryota</taxon>
        <taxon>Fungi</taxon>
        <taxon>Dikarya</taxon>
        <taxon>Ascomycota</taxon>
        <taxon>Pezizomycotina</taxon>
        <taxon>Dothideomycetes</taxon>
        <taxon>Dothideomycetidae</taxon>
        <taxon>Mycosphaerellales</taxon>
        <taxon>Mycosphaerellaceae</taxon>
        <taxon>Dothistroma</taxon>
    </lineage>
</organism>
<proteinExistence type="predicted"/>
<dbReference type="OrthoDB" id="3644735at2759"/>
<name>N1PFT1_DOTSN</name>